<comment type="caution">
    <text evidence="2">Lacks conserved residue(s) required for the propagation of feature annotation.</text>
</comment>
<dbReference type="SUPFAM" id="SSF53383">
    <property type="entry name" value="PLP-dependent transferases"/>
    <property type="match status" value="1"/>
</dbReference>
<dbReference type="InterPro" id="IPR011282">
    <property type="entry name" value="2am3keto_CoA_ligase"/>
</dbReference>
<gene>
    <name evidence="2" type="primary">kbl</name>
    <name evidence="4" type="ORF">FLP_06450</name>
</gene>
<dbReference type="NCBIfam" id="NF005394">
    <property type="entry name" value="PRK06939.1"/>
    <property type="match status" value="1"/>
</dbReference>
<dbReference type="Gene3D" id="3.40.640.10">
    <property type="entry name" value="Type I PLP-dependent aspartate aminotransferase-like (Major domain)"/>
    <property type="match status" value="1"/>
</dbReference>
<dbReference type="PANTHER" id="PTHR13693:SF103">
    <property type="entry name" value="AMINOTRANSFERASE CLASS I_CLASSII DOMAIN-CONTAINING PROTEIN"/>
    <property type="match status" value="1"/>
</dbReference>
<evidence type="ECO:0000313" key="5">
    <source>
        <dbReference type="Proteomes" id="UP000093343"/>
    </source>
</evidence>
<feature type="binding site" description="in other chain" evidence="2">
    <location>
        <position position="185"/>
    </location>
    <ligand>
        <name>pyridoxal 5'-phosphate</name>
        <dbReference type="ChEBI" id="CHEBI:597326"/>
        <note>ligand shared between dimeric partners</note>
    </ligand>
</feature>
<feature type="modified residue" description="N6-(pyridoxal phosphate)lysine" evidence="2">
    <location>
        <position position="244"/>
    </location>
</feature>
<reference evidence="5" key="1">
    <citation type="submission" date="2016-03" db="EMBL/GenBank/DDBJ databases">
        <title>Draft genome sequence of Paenibacillus glacialis DSM 22343.</title>
        <authorList>
            <person name="Shin S.-K."/>
            <person name="Yi H."/>
        </authorList>
    </citation>
    <scope>NUCLEOTIDE SEQUENCE [LARGE SCALE GENOMIC DNA]</scope>
    <source>
        <strain evidence="5">CCUG 60099</strain>
    </source>
</reference>
<name>A0ABX2XRF9_9FLAO</name>
<dbReference type="InterPro" id="IPR015422">
    <property type="entry name" value="PyrdxlP-dep_Trfase_small"/>
</dbReference>
<protein>
    <recommendedName>
        <fullName evidence="2">2-amino-3-ketobutyrate coenzyme A ligase</fullName>
        <shortName evidence="2">AKB ligase</shortName>
        <ecNumber evidence="2">2.3.1.29</ecNumber>
    </recommendedName>
    <alternativeName>
        <fullName evidence="2">Glycine acetyltransferase</fullName>
    </alternativeName>
</protein>
<organism evidence="4 5">
    <name type="scientific">Flavobacterium piscis</name>
    <dbReference type="NCBI Taxonomy" id="1114874"/>
    <lineage>
        <taxon>Bacteria</taxon>
        <taxon>Pseudomonadati</taxon>
        <taxon>Bacteroidota</taxon>
        <taxon>Flavobacteriia</taxon>
        <taxon>Flavobacteriales</taxon>
        <taxon>Flavobacteriaceae</taxon>
        <taxon>Flavobacterium</taxon>
    </lineage>
</organism>
<comment type="pathway">
    <text evidence="2">Amino-acid degradation; L-threonine degradation via oxydo-reductase pathway; glycine from L-threonine: step 2/2.</text>
</comment>
<dbReference type="InterPro" id="IPR050087">
    <property type="entry name" value="AON_synthase_class-II"/>
</dbReference>
<dbReference type="Gene3D" id="3.90.1150.10">
    <property type="entry name" value="Aspartate Aminotransferase, domain 1"/>
    <property type="match status" value="1"/>
</dbReference>
<evidence type="ECO:0000256" key="2">
    <source>
        <dbReference type="HAMAP-Rule" id="MF_00985"/>
    </source>
</evidence>
<accession>A0ABX2XRF9</accession>
<keyword evidence="2" id="KW-0012">Acyltransferase</keyword>
<keyword evidence="2" id="KW-0663">Pyridoxal phosphate</keyword>
<feature type="domain" description="Aminotransferase class I/classII large" evidence="3">
    <location>
        <begin position="43"/>
        <end position="386"/>
    </location>
</feature>
<evidence type="ECO:0000259" key="3">
    <source>
        <dbReference type="Pfam" id="PF00155"/>
    </source>
</evidence>
<dbReference type="RefSeq" id="WP_065448695.1">
    <property type="nucleotide sequence ID" value="NZ_LVEN01000010.1"/>
</dbReference>
<dbReference type="EMBL" id="LVEN01000010">
    <property type="protein sequence ID" value="OCB76329.1"/>
    <property type="molecule type" value="Genomic_DNA"/>
</dbReference>
<dbReference type="Proteomes" id="UP000093343">
    <property type="component" value="Unassembled WGS sequence"/>
</dbReference>
<dbReference type="NCBIfam" id="TIGR01822">
    <property type="entry name" value="2am3keto_CoA"/>
    <property type="match status" value="1"/>
</dbReference>
<dbReference type="Pfam" id="PF00155">
    <property type="entry name" value="Aminotran_1_2"/>
    <property type="match status" value="1"/>
</dbReference>
<keyword evidence="1 2" id="KW-0808">Transferase</keyword>
<sequence length="397" mass="43457">MYGKIKEHLQSELQTIEENGIFKKERIITSAQDAEITISTGEKVLNFCANNYLGLSSHPEVVQAAKDAMDTHGFGMSSVRFICGTQDIHKTLEKKIADFYGTEDTILYAAAFDANGGVFEPLLGENDAIISDSLNHASIIDGVRLCKAARYRYENSNMEDLEQQLIKANEAGARFKLIVTDGVFSMDGLVAPLDKICDLADKYDAMVMVDECHAAGFIGATGKGTLEAKGVMGRVDIITGTLGKALGGAMGGYTTAKKEIIELLRQRSRPYLFSNSLAPAIVGASIKVFELLEKDTSLRDKLEWNTNYFKDGMKKAGFDIIDGDSAIVPVMLYDAKLSQTMANELLKQGIYVIGFFFPVVPKEKARIRVQLSAAHTKDHLDRAIAAFIVVGKMLKVI</sequence>
<comment type="function">
    <text evidence="2">Catalyzes the cleavage of 2-amino-3-ketobutyrate to glycine and acetyl-CoA.</text>
</comment>
<dbReference type="CDD" id="cd06454">
    <property type="entry name" value="KBL_like"/>
    <property type="match status" value="1"/>
</dbReference>
<comment type="similarity">
    <text evidence="2">Belongs to the class-II pyridoxal-phosphate-dependent aminotransferase family.</text>
</comment>
<feature type="binding site" evidence="2">
    <location>
        <position position="136"/>
    </location>
    <ligand>
        <name>substrate</name>
    </ligand>
</feature>
<dbReference type="InterPro" id="IPR004839">
    <property type="entry name" value="Aminotransferase_I/II_large"/>
</dbReference>
<dbReference type="InterPro" id="IPR015421">
    <property type="entry name" value="PyrdxlP-dep_Trfase_major"/>
</dbReference>
<feature type="binding site" description="in other chain" evidence="2">
    <location>
        <begin position="241"/>
        <end position="244"/>
    </location>
    <ligand>
        <name>pyridoxal 5'-phosphate</name>
        <dbReference type="ChEBI" id="CHEBI:597326"/>
        <note>ligand shared between dimeric partners</note>
    </ligand>
</feature>
<keyword evidence="5" id="KW-1185">Reference proteome</keyword>
<evidence type="ECO:0000256" key="1">
    <source>
        <dbReference type="ARBA" id="ARBA00022679"/>
    </source>
</evidence>
<comment type="caution">
    <text evidence="4">The sequence shown here is derived from an EMBL/GenBank/DDBJ whole genome shotgun (WGS) entry which is preliminary data.</text>
</comment>
<dbReference type="HAMAP" id="MF_00985">
    <property type="entry name" value="2am3keto_CoA_ligase"/>
    <property type="match status" value="1"/>
</dbReference>
<feature type="binding site" evidence="2">
    <location>
        <position position="368"/>
    </location>
    <ligand>
        <name>substrate</name>
    </ligand>
</feature>
<proteinExistence type="inferred from homology"/>
<comment type="catalytic activity">
    <reaction evidence="2">
        <text>glycine + acetyl-CoA = (2S)-2-amino-3-oxobutanoate + CoA</text>
        <dbReference type="Rhea" id="RHEA:20736"/>
        <dbReference type="ChEBI" id="CHEBI:57287"/>
        <dbReference type="ChEBI" id="CHEBI:57288"/>
        <dbReference type="ChEBI" id="CHEBI:57305"/>
        <dbReference type="ChEBI" id="CHEBI:78948"/>
        <dbReference type="EC" id="2.3.1.29"/>
    </reaction>
</comment>
<feature type="binding site" evidence="2">
    <location>
        <begin position="274"/>
        <end position="275"/>
    </location>
    <ligand>
        <name>pyridoxal 5'-phosphate</name>
        <dbReference type="ChEBI" id="CHEBI:597326"/>
        <note>ligand shared between dimeric partners</note>
    </ligand>
</feature>
<comment type="subunit">
    <text evidence="2">Homodimer.</text>
</comment>
<comment type="cofactor">
    <cofactor evidence="2">
        <name>pyridoxal 5'-phosphate</name>
        <dbReference type="ChEBI" id="CHEBI:597326"/>
    </cofactor>
    <text evidence="2">Binds 1 pyridoxal phosphate per subunit.</text>
</comment>
<dbReference type="PANTHER" id="PTHR13693">
    <property type="entry name" value="CLASS II AMINOTRANSFERASE/8-AMINO-7-OXONONANOATE SYNTHASE"/>
    <property type="match status" value="1"/>
</dbReference>
<evidence type="ECO:0000313" key="4">
    <source>
        <dbReference type="EMBL" id="OCB76329.1"/>
    </source>
</evidence>
<dbReference type="InterPro" id="IPR015424">
    <property type="entry name" value="PyrdxlP-dep_Trfase"/>
</dbReference>
<dbReference type="EC" id="2.3.1.29" evidence="2"/>